<evidence type="ECO:0000313" key="5">
    <source>
        <dbReference type="Proteomes" id="UP000579945"/>
    </source>
</evidence>
<organism evidence="4 5">
    <name type="scientific">Nonomuraea dietziae</name>
    <dbReference type="NCBI Taxonomy" id="65515"/>
    <lineage>
        <taxon>Bacteria</taxon>
        <taxon>Bacillati</taxon>
        <taxon>Actinomycetota</taxon>
        <taxon>Actinomycetes</taxon>
        <taxon>Streptosporangiales</taxon>
        <taxon>Streptosporangiaceae</taxon>
        <taxon>Nonomuraea</taxon>
    </lineage>
</organism>
<evidence type="ECO:0000256" key="1">
    <source>
        <dbReference type="ARBA" id="ARBA00008324"/>
    </source>
</evidence>
<sequence>MGAGRTGMTGADFLRAIADGSVESSPHLTHLGLRLVLVEPGRVELVWRPGPELTNRSGVVHGGYIATALDDACGMASGSAAERPTLHLTMNLNVDYLRPVRAGEVYTVAGTVTHRGRTRILTLATVTDADGRLCAQATSSLTPNRLTTPG</sequence>
<dbReference type="InterPro" id="IPR006683">
    <property type="entry name" value="Thioestr_dom"/>
</dbReference>
<dbReference type="GO" id="GO:0047617">
    <property type="term" value="F:fatty acyl-CoA hydrolase activity"/>
    <property type="evidence" value="ECO:0007669"/>
    <property type="project" value="InterPro"/>
</dbReference>
<evidence type="ECO:0000259" key="3">
    <source>
        <dbReference type="Pfam" id="PF03061"/>
    </source>
</evidence>
<dbReference type="NCBIfam" id="TIGR00369">
    <property type="entry name" value="unchar_dom_1"/>
    <property type="match status" value="1"/>
</dbReference>
<reference evidence="4 5" key="1">
    <citation type="submission" date="2020-08" db="EMBL/GenBank/DDBJ databases">
        <title>Sequencing the genomes of 1000 actinobacteria strains.</title>
        <authorList>
            <person name="Klenk H.-P."/>
        </authorList>
    </citation>
    <scope>NUCLEOTIDE SEQUENCE [LARGE SCALE GENOMIC DNA]</scope>
    <source>
        <strain evidence="4 5">DSM 44320</strain>
    </source>
</reference>
<dbReference type="PANTHER" id="PTHR21660">
    <property type="entry name" value="THIOESTERASE SUPERFAMILY MEMBER-RELATED"/>
    <property type="match status" value="1"/>
</dbReference>
<proteinExistence type="inferred from homology"/>
<evidence type="ECO:0000313" key="4">
    <source>
        <dbReference type="EMBL" id="MBB3733292.1"/>
    </source>
</evidence>
<dbReference type="Proteomes" id="UP000579945">
    <property type="component" value="Unassembled WGS sequence"/>
</dbReference>
<keyword evidence="2" id="KW-0378">Hydrolase</keyword>
<dbReference type="EMBL" id="JACIBV010000002">
    <property type="protein sequence ID" value="MBB3733292.1"/>
    <property type="molecule type" value="Genomic_DNA"/>
</dbReference>
<gene>
    <name evidence="4" type="ORF">FHR33_009239</name>
</gene>
<dbReference type="SUPFAM" id="SSF54637">
    <property type="entry name" value="Thioesterase/thiol ester dehydrase-isomerase"/>
    <property type="match status" value="1"/>
</dbReference>
<dbReference type="AlphaFoldDB" id="A0A7W5VRS8"/>
<comment type="caution">
    <text evidence="4">The sequence shown here is derived from an EMBL/GenBank/DDBJ whole genome shotgun (WGS) entry which is preliminary data.</text>
</comment>
<comment type="similarity">
    <text evidence="1">Belongs to the thioesterase PaaI family.</text>
</comment>
<dbReference type="Gene3D" id="3.10.129.10">
    <property type="entry name" value="Hotdog Thioesterase"/>
    <property type="match status" value="1"/>
</dbReference>
<evidence type="ECO:0000256" key="2">
    <source>
        <dbReference type="ARBA" id="ARBA00022801"/>
    </source>
</evidence>
<dbReference type="InterPro" id="IPR029069">
    <property type="entry name" value="HotDog_dom_sf"/>
</dbReference>
<keyword evidence="5" id="KW-1185">Reference proteome</keyword>
<dbReference type="RefSeq" id="WP_312896061.1">
    <property type="nucleotide sequence ID" value="NZ_JACIBV010000002.1"/>
</dbReference>
<dbReference type="GeneID" id="95395251"/>
<dbReference type="Pfam" id="PF03061">
    <property type="entry name" value="4HBT"/>
    <property type="match status" value="1"/>
</dbReference>
<dbReference type="InterPro" id="IPR039298">
    <property type="entry name" value="ACOT13"/>
</dbReference>
<dbReference type="PANTHER" id="PTHR21660:SF1">
    <property type="entry name" value="ACYL-COENZYME A THIOESTERASE 13"/>
    <property type="match status" value="1"/>
</dbReference>
<accession>A0A7W5VRS8</accession>
<name>A0A7W5VRS8_9ACTN</name>
<feature type="domain" description="Thioesterase" evidence="3">
    <location>
        <begin position="58"/>
        <end position="135"/>
    </location>
</feature>
<dbReference type="CDD" id="cd03443">
    <property type="entry name" value="PaaI_thioesterase"/>
    <property type="match status" value="1"/>
</dbReference>
<dbReference type="InterPro" id="IPR003736">
    <property type="entry name" value="PAAI_dom"/>
</dbReference>
<protein>
    <submittedName>
        <fullName evidence="4">Uncharacterized protein (TIGR00369 family)</fullName>
    </submittedName>
</protein>